<feature type="transmembrane region" description="Helical" evidence="1">
    <location>
        <begin position="44"/>
        <end position="64"/>
    </location>
</feature>
<feature type="transmembrane region" description="Helical" evidence="1">
    <location>
        <begin position="182"/>
        <end position="203"/>
    </location>
</feature>
<dbReference type="InterPro" id="IPR007038">
    <property type="entry name" value="HupE_UreJ"/>
</dbReference>
<protein>
    <submittedName>
        <fullName evidence="2">HupE/UreJ family protein</fullName>
    </submittedName>
</protein>
<dbReference type="AlphaFoldDB" id="A0A060HZF8"/>
<dbReference type="KEGG" id="rei:IE4771_CH01832"/>
<dbReference type="OrthoDB" id="8368244at2"/>
<dbReference type="HOGENOM" id="CLU_118581_0_0_5"/>
<name>A0A060HZF8_RHIET</name>
<gene>
    <name evidence="2" type="ORF">IE4771_CH01832</name>
</gene>
<evidence type="ECO:0000313" key="2">
    <source>
        <dbReference type="EMBL" id="AIC26957.1"/>
    </source>
</evidence>
<proteinExistence type="predicted"/>
<feature type="transmembrane region" description="Helical" evidence="1">
    <location>
        <begin position="76"/>
        <end position="98"/>
    </location>
</feature>
<accession>A0A060HZF8</accession>
<sequence length="204" mass="21214">MTKVGAQRKSRIRVVWASIGISAMPVQASAHLVNTGLGPIYDGAAHFAISPEAILPIVALGIFAGLRGLTHARASVLILPVAWVAFGLVGMLFGPLAINRAFESLPLLILGGLAAADVRMPAWATGSLALLLGAFEGYNFGSAYSAARDGFPALTGSTGLVFALIAFVSAAVLKAKWDWTRIAMRVVGSWTAASGMLLLGWGLR</sequence>
<dbReference type="Proteomes" id="UP000027180">
    <property type="component" value="Chromosome"/>
</dbReference>
<organism evidence="2 3">
    <name type="scientific">Rhizobium etli bv. mimosae str. IE4771</name>
    <dbReference type="NCBI Taxonomy" id="1432050"/>
    <lineage>
        <taxon>Bacteria</taxon>
        <taxon>Pseudomonadati</taxon>
        <taxon>Pseudomonadota</taxon>
        <taxon>Alphaproteobacteria</taxon>
        <taxon>Hyphomicrobiales</taxon>
        <taxon>Rhizobiaceae</taxon>
        <taxon>Rhizobium/Agrobacterium group</taxon>
        <taxon>Rhizobium</taxon>
    </lineage>
</organism>
<keyword evidence="1" id="KW-1133">Transmembrane helix</keyword>
<dbReference type="Pfam" id="PF04955">
    <property type="entry name" value="HupE_UreJ"/>
    <property type="match status" value="1"/>
</dbReference>
<evidence type="ECO:0000256" key="1">
    <source>
        <dbReference type="SAM" id="Phobius"/>
    </source>
</evidence>
<feature type="transmembrane region" description="Helical" evidence="1">
    <location>
        <begin position="150"/>
        <end position="170"/>
    </location>
</feature>
<keyword evidence="1" id="KW-0812">Transmembrane</keyword>
<evidence type="ECO:0000313" key="3">
    <source>
        <dbReference type="Proteomes" id="UP000027180"/>
    </source>
</evidence>
<reference evidence="2 3" key="1">
    <citation type="submission" date="2013-12" db="EMBL/GenBank/DDBJ databases">
        <title>Complete genome sequence of Rhizobium etli bv. mimosae IE4771.</title>
        <authorList>
            <person name="Bustos P."/>
            <person name="Santamaria R.I."/>
            <person name="Lozano L."/>
            <person name="Ormeno-Orrillo E."/>
            <person name="Rogel M.A."/>
            <person name="Romero D."/>
            <person name="Cevallos M.A."/>
            <person name="Martinez-Romero E."/>
            <person name="Gonzalez V."/>
        </authorList>
    </citation>
    <scope>NUCLEOTIDE SEQUENCE [LARGE SCALE GENOMIC DNA]</scope>
    <source>
        <strain evidence="2 3">IE4771</strain>
    </source>
</reference>
<dbReference type="EMBL" id="CP006986">
    <property type="protein sequence ID" value="AIC26957.1"/>
    <property type="molecule type" value="Genomic_DNA"/>
</dbReference>
<keyword evidence="1" id="KW-0472">Membrane</keyword>